<evidence type="ECO:0000256" key="9">
    <source>
        <dbReference type="ARBA" id="ARBA00022801"/>
    </source>
</evidence>
<dbReference type="InterPro" id="IPR036116">
    <property type="entry name" value="FN3_sf"/>
</dbReference>
<feature type="domain" description="Fibronectin type-III" evidence="25">
    <location>
        <begin position="208"/>
        <end position="298"/>
    </location>
</feature>
<dbReference type="CDD" id="cd00063">
    <property type="entry name" value="FN3"/>
    <property type="match status" value="6"/>
</dbReference>
<evidence type="ECO:0000256" key="14">
    <source>
        <dbReference type="ARBA" id="ARBA00023180"/>
    </source>
</evidence>
<feature type="domain" description="Tyrosine-protein phosphatase" evidence="23">
    <location>
        <begin position="801"/>
        <end position="1060"/>
    </location>
</feature>
<dbReference type="InterPro" id="IPR013783">
    <property type="entry name" value="Ig-like_fold"/>
</dbReference>
<reference evidence="26" key="2">
    <citation type="submission" date="2025-08" db="UniProtKB">
        <authorList>
            <consortium name="Ensembl"/>
        </authorList>
    </citation>
    <scope>IDENTIFICATION</scope>
</reference>
<evidence type="ECO:0000256" key="5">
    <source>
        <dbReference type="ARBA" id="ARBA00022490"/>
    </source>
</evidence>
<keyword evidence="8 22" id="KW-0732">Signal</keyword>
<dbReference type="SUPFAM" id="SSF49265">
    <property type="entry name" value="Fibronectin type III"/>
    <property type="match status" value="4"/>
</dbReference>
<dbReference type="PANTHER" id="PTHR46957:SF10">
    <property type="entry name" value="PROTEIN TYROSINE PHOSPHATASE, RECEPTOR TYPE, H"/>
    <property type="match status" value="1"/>
</dbReference>
<dbReference type="EMBL" id="AJFE02020365">
    <property type="status" value="NOT_ANNOTATED_CDS"/>
    <property type="molecule type" value="Genomic_DNA"/>
</dbReference>
<keyword evidence="15" id="KW-0966">Cell projection</keyword>
<keyword evidence="7" id="KW-0812">Transmembrane</keyword>
<evidence type="ECO:0000256" key="13">
    <source>
        <dbReference type="ARBA" id="ARBA00023157"/>
    </source>
</evidence>
<protein>
    <recommendedName>
        <fullName evidence="19">Receptor-type tyrosine-protein phosphatase H</fullName>
        <ecNumber evidence="3">3.1.3.48</ecNumber>
    </recommendedName>
    <alternativeName>
        <fullName evidence="20">Stomach cancer-associated protein tyrosine phosphatase 1</fullName>
    </alternativeName>
</protein>
<evidence type="ECO:0000256" key="8">
    <source>
        <dbReference type="ARBA" id="ARBA00022729"/>
    </source>
</evidence>
<reference evidence="26" key="3">
    <citation type="submission" date="2025-09" db="UniProtKB">
        <authorList>
            <consortium name="Ensembl"/>
        </authorList>
    </citation>
    <scope>IDENTIFICATION</scope>
</reference>
<evidence type="ECO:0000256" key="15">
    <source>
        <dbReference type="ARBA" id="ARBA00023273"/>
    </source>
</evidence>
<dbReference type="InterPro" id="IPR029021">
    <property type="entry name" value="Prot-tyrosine_phosphatase-like"/>
</dbReference>
<dbReference type="InterPro" id="IPR016130">
    <property type="entry name" value="Tyr_Pase_AS"/>
</dbReference>
<dbReference type="EMBL" id="AJFE02020374">
    <property type="status" value="NOT_ANNOTATED_CDS"/>
    <property type="molecule type" value="Genomic_DNA"/>
</dbReference>
<dbReference type="SMART" id="SM00060">
    <property type="entry name" value="FN3"/>
    <property type="match status" value="6"/>
</dbReference>
<comment type="subcellular location">
    <subcellularLocation>
        <location evidence="1">Apical cell membrane</location>
        <topology evidence="1">Single-pass type I membrane protein</topology>
    </subcellularLocation>
    <subcellularLocation>
        <location evidence="17">Cell projection</location>
        <location evidence="17">Microvillus membrane</location>
        <topology evidence="17">Single-pass type I membrane protein</topology>
    </subcellularLocation>
    <subcellularLocation>
        <location evidence="2">Cytoplasm</location>
    </subcellularLocation>
</comment>
<feature type="chain" id="PRO_5015322989" description="Receptor-type tyrosine-protein phosphatase H" evidence="22">
    <location>
        <begin position="28"/>
        <end position="1096"/>
    </location>
</feature>
<dbReference type="SUPFAM" id="SSF52799">
    <property type="entry name" value="(Phosphotyrosine protein) phosphatases II"/>
    <property type="match status" value="1"/>
</dbReference>
<dbReference type="InterPro" id="IPR003961">
    <property type="entry name" value="FN3_dom"/>
</dbReference>
<dbReference type="EMBL" id="AJFE02020371">
    <property type="status" value="NOT_ANNOTATED_CDS"/>
    <property type="molecule type" value="Genomic_DNA"/>
</dbReference>
<feature type="domain" description="Fibronectin type-III" evidence="25">
    <location>
        <begin position="32"/>
        <end position="120"/>
    </location>
</feature>
<accession>A0A2R8ZWI9</accession>
<organism evidence="26 27">
    <name type="scientific">Pan paniscus</name>
    <name type="common">Pygmy chimpanzee</name>
    <name type="synonym">Bonobo</name>
    <dbReference type="NCBI Taxonomy" id="9597"/>
    <lineage>
        <taxon>Eukaryota</taxon>
        <taxon>Metazoa</taxon>
        <taxon>Chordata</taxon>
        <taxon>Craniata</taxon>
        <taxon>Vertebrata</taxon>
        <taxon>Euteleostomi</taxon>
        <taxon>Mammalia</taxon>
        <taxon>Eutheria</taxon>
        <taxon>Euarchontoglires</taxon>
        <taxon>Primates</taxon>
        <taxon>Haplorrhini</taxon>
        <taxon>Catarrhini</taxon>
        <taxon>Hominidae</taxon>
        <taxon>Pan</taxon>
    </lineage>
</organism>
<dbReference type="Pfam" id="PF00041">
    <property type="entry name" value="fn3"/>
    <property type="match status" value="5"/>
</dbReference>
<evidence type="ECO:0000256" key="1">
    <source>
        <dbReference type="ARBA" id="ARBA00004247"/>
    </source>
</evidence>
<keyword evidence="5" id="KW-0963">Cytoplasm</keyword>
<dbReference type="GO" id="GO:0043235">
    <property type="term" value="C:receptor complex"/>
    <property type="evidence" value="ECO:0007669"/>
    <property type="project" value="TreeGrafter"/>
</dbReference>
<name>A0A2R8ZWI9_PANPA</name>
<dbReference type="AlphaFoldDB" id="A0A2R8ZWI9"/>
<feature type="domain" description="Fibronectin type-III" evidence="25">
    <location>
        <begin position="555"/>
        <end position="657"/>
    </location>
</feature>
<dbReference type="InterPro" id="IPR000242">
    <property type="entry name" value="PTP_cat"/>
</dbReference>
<feature type="domain" description="Fibronectin type-III" evidence="25">
    <location>
        <begin position="379"/>
        <end position="468"/>
    </location>
</feature>
<evidence type="ECO:0000259" key="23">
    <source>
        <dbReference type="PROSITE" id="PS50055"/>
    </source>
</evidence>
<feature type="domain" description="Tyrosine specific protein phosphatases" evidence="24">
    <location>
        <begin position="978"/>
        <end position="1051"/>
    </location>
</feature>
<keyword evidence="14" id="KW-0325">Glycoprotein</keyword>
<comment type="subunit">
    <text evidence="18">Homodimer; disulfide-linked. Interacts with LCK. Interacts (phosphorylated form) with GRB2 (via SH2 domain). Interacts (phosphorylated form) with FYN (via SH2 domain). Interacts (via extracellular domain) with CEACAM20 (via extracellular domain); the interaction dephosphorylates CEACAM20.</text>
</comment>
<dbReference type="InterPro" id="IPR003595">
    <property type="entry name" value="Tyr_Pase_cat"/>
</dbReference>
<dbReference type="EMBL" id="AJFE02020370">
    <property type="status" value="NOT_ANNOTATED_CDS"/>
    <property type="molecule type" value="Genomic_DNA"/>
</dbReference>
<feature type="region of interest" description="Disordered" evidence="21">
    <location>
        <begin position="741"/>
        <end position="764"/>
    </location>
</feature>
<evidence type="ECO:0000313" key="27">
    <source>
        <dbReference type="Proteomes" id="UP000240080"/>
    </source>
</evidence>
<evidence type="ECO:0000256" key="3">
    <source>
        <dbReference type="ARBA" id="ARBA00013064"/>
    </source>
</evidence>
<keyword evidence="27" id="KW-1185">Reference proteome</keyword>
<dbReference type="PRINTS" id="PR00700">
    <property type="entry name" value="PRTYPHPHTASE"/>
</dbReference>
<evidence type="ECO:0000256" key="22">
    <source>
        <dbReference type="SAM" id="SignalP"/>
    </source>
</evidence>
<keyword evidence="13" id="KW-1015">Disulfide bond</keyword>
<evidence type="ECO:0000256" key="10">
    <source>
        <dbReference type="ARBA" id="ARBA00022912"/>
    </source>
</evidence>
<dbReference type="EMBL" id="AJFE02020367">
    <property type="status" value="NOT_ANNOTATED_CDS"/>
    <property type="molecule type" value="Genomic_DNA"/>
</dbReference>
<dbReference type="Proteomes" id="UP000240080">
    <property type="component" value="Chromosome 19"/>
</dbReference>
<evidence type="ECO:0000313" key="26">
    <source>
        <dbReference type="Ensembl" id="ENSPPAP00000007275.1"/>
    </source>
</evidence>
<dbReference type="GO" id="GO:0016324">
    <property type="term" value="C:apical plasma membrane"/>
    <property type="evidence" value="ECO:0007669"/>
    <property type="project" value="UniProtKB-SubCell"/>
</dbReference>
<dbReference type="GO" id="GO:0031528">
    <property type="term" value="C:microvillus membrane"/>
    <property type="evidence" value="ECO:0007669"/>
    <property type="project" value="UniProtKB-SubCell"/>
</dbReference>
<dbReference type="Gene3D" id="3.90.190.10">
    <property type="entry name" value="Protein tyrosine phosphatase superfamily"/>
    <property type="match status" value="1"/>
</dbReference>
<gene>
    <name evidence="26" type="primary">PTPRH</name>
</gene>
<dbReference type="OMA" id="WAEKDGA"/>
<proteinExistence type="predicted"/>
<dbReference type="Ensembl" id="ENSPPAT00000029482.1">
    <property type="protein sequence ID" value="ENSPPAP00000007275.1"/>
    <property type="gene ID" value="ENSPPAG00000026460.1"/>
</dbReference>
<dbReference type="STRING" id="9597.ENSPPAP00000007275"/>
<dbReference type="GO" id="GO:0004725">
    <property type="term" value="F:protein tyrosine phosphatase activity"/>
    <property type="evidence" value="ECO:0007669"/>
    <property type="project" value="UniProtKB-EC"/>
</dbReference>
<evidence type="ECO:0000256" key="7">
    <source>
        <dbReference type="ARBA" id="ARBA00022692"/>
    </source>
</evidence>
<evidence type="ECO:0000256" key="11">
    <source>
        <dbReference type="ARBA" id="ARBA00022989"/>
    </source>
</evidence>
<evidence type="ECO:0000259" key="25">
    <source>
        <dbReference type="PROSITE" id="PS50853"/>
    </source>
</evidence>
<evidence type="ECO:0000256" key="6">
    <source>
        <dbReference type="ARBA" id="ARBA00022553"/>
    </source>
</evidence>
<evidence type="ECO:0000256" key="20">
    <source>
        <dbReference type="ARBA" id="ARBA00083614"/>
    </source>
</evidence>
<dbReference type="Pfam" id="PF00102">
    <property type="entry name" value="Y_phosphatase"/>
    <property type="match status" value="1"/>
</dbReference>
<feature type="signal peptide" evidence="22">
    <location>
        <begin position="1"/>
        <end position="27"/>
    </location>
</feature>
<dbReference type="EMBL" id="AJFE02020366">
    <property type="status" value="NOT_ANNOTATED_CDS"/>
    <property type="molecule type" value="Genomic_DNA"/>
</dbReference>
<dbReference type="EMBL" id="AJFE02020369">
    <property type="status" value="NOT_ANNOTATED_CDS"/>
    <property type="molecule type" value="Genomic_DNA"/>
</dbReference>
<evidence type="ECO:0000256" key="18">
    <source>
        <dbReference type="ARBA" id="ARBA00064282"/>
    </source>
</evidence>
<keyword evidence="6" id="KW-0597">Phosphoprotein</keyword>
<dbReference type="PROSITE" id="PS00383">
    <property type="entry name" value="TYR_PHOSPHATASE_1"/>
    <property type="match status" value="1"/>
</dbReference>
<dbReference type="EC" id="3.1.3.48" evidence="3"/>
<feature type="compositionally biased region" description="Polar residues" evidence="21">
    <location>
        <begin position="56"/>
        <end position="67"/>
    </location>
</feature>
<evidence type="ECO:0000256" key="17">
    <source>
        <dbReference type="ARBA" id="ARBA00060382"/>
    </source>
</evidence>
<dbReference type="EMBL" id="AJFE02020372">
    <property type="status" value="NOT_ANNOTATED_CDS"/>
    <property type="molecule type" value="Genomic_DNA"/>
</dbReference>
<dbReference type="EMBL" id="AJFE02020368">
    <property type="status" value="NOT_ANNOTATED_CDS"/>
    <property type="molecule type" value="Genomic_DNA"/>
</dbReference>
<dbReference type="PANTHER" id="PTHR46957">
    <property type="entry name" value="CYTOKINE RECEPTOR"/>
    <property type="match status" value="1"/>
</dbReference>
<dbReference type="FunFam" id="2.60.40.10:FF:000374">
    <property type="entry name" value="Protein tyrosine phosphatase, receptor type, H"/>
    <property type="match status" value="6"/>
</dbReference>
<evidence type="ECO:0000256" key="16">
    <source>
        <dbReference type="ARBA" id="ARBA00051722"/>
    </source>
</evidence>
<keyword evidence="11" id="KW-1133">Transmembrane helix</keyword>
<comment type="catalytic activity">
    <reaction evidence="16">
        <text>O-phospho-L-tyrosyl-[protein] + H2O = L-tyrosyl-[protein] + phosphate</text>
        <dbReference type="Rhea" id="RHEA:10684"/>
        <dbReference type="Rhea" id="RHEA-COMP:10136"/>
        <dbReference type="Rhea" id="RHEA-COMP:20101"/>
        <dbReference type="ChEBI" id="CHEBI:15377"/>
        <dbReference type="ChEBI" id="CHEBI:43474"/>
        <dbReference type="ChEBI" id="CHEBI:46858"/>
        <dbReference type="ChEBI" id="CHEBI:61978"/>
        <dbReference type="EC" id="3.1.3.48"/>
    </reaction>
</comment>
<dbReference type="GO" id="GO:0016607">
    <property type="term" value="C:nuclear speck"/>
    <property type="evidence" value="ECO:0007669"/>
    <property type="project" value="Ensembl"/>
</dbReference>
<dbReference type="EMBL" id="AJFE02020373">
    <property type="status" value="NOT_ANNOTATED_CDS"/>
    <property type="molecule type" value="Genomic_DNA"/>
</dbReference>
<evidence type="ECO:0000256" key="12">
    <source>
        <dbReference type="ARBA" id="ARBA00023136"/>
    </source>
</evidence>
<dbReference type="CDD" id="cd14619">
    <property type="entry name" value="R-PTPc-H"/>
    <property type="match status" value="1"/>
</dbReference>
<dbReference type="InterPro" id="IPR000387">
    <property type="entry name" value="Tyr_Pase_dom"/>
</dbReference>
<keyword evidence="10" id="KW-0904">Protein phosphatase</keyword>
<dbReference type="SMART" id="SM00404">
    <property type="entry name" value="PTPc_motif"/>
    <property type="match status" value="1"/>
</dbReference>
<dbReference type="PROSITE" id="PS50853">
    <property type="entry name" value="FN3"/>
    <property type="match status" value="4"/>
</dbReference>
<feature type="region of interest" description="Disordered" evidence="21">
    <location>
        <begin position="44"/>
        <end position="74"/>
    </location>
</feature>
<dbReference type="FunFam" id="3.90.190.10:FF:000009">
    <property type="entry name" value="Receptor-type tyrosine-protein phosphatase beta"/>
    <property type="match status" value="1"/>
</dbReference>
<keyword evidence="9" id="KW-0378">Hydrolase</keyword>
<dbReference type="PROSITE" id="PS50055">
    <property type="entry name" value="TYR_PHOSPHATASE_PTP"/>
    <property type="match status" value="1"/>
</dbReference>
<dbReference type="Gene3D" id="2.60.40.10">
    <property type="entry name" value="Immunoglobulins"/>
    <property type="match status" value="6"/>
</dbReference>
<evidence type="ECO:0000256" key="4">
    <source>
        <dbReference type="ARBA" id="ARBA00022475"/>
    </source>
</evidence>
<evidence type="ECO:0000259" key="24">
    <source>
        <dbReference type="PROSITE" id="PS50056"/>
    </source>
</evidence>
<evidence type="ECO:0000256" key="2">
    <source>
        <dbReference type="ARBA" id="ARBA00004496"/>
    </source>
</evidence>
<evidence type="ECO:0000256" key="19">
    <source>
        <dbReference type="ARBA" id="ARBA00073597"/>
    </source>
</evidence>
<evidence type="ECO:0000256" key="21">
    <source>
        <dbReference type="SAM" id="MobiDB-lite"/>
    </source>
</evidence>
<dbReference type="InterPro" id="IPR050713">
    <property type="entry name" value="RTP_Phos/Ushers"/>
</dbReference>
<reference evidence="26 27" key="1">
    <citation type="journal article" date="2012" name="Nature">
        <title>The bonobo genome compared with the chimpanzee and human genomes.</title>
        <authorList>
            <person name="Prufer K."/>
            <person name="Munch K."/>
            <person name="Hellmann I."/>
            <person name="Akagi K."/>
            <person name="Miller J.R."/>
            <person name="Walenz B."/>
            <person name="Koren S."/>
            <person name="Sutton G."/>
            <person name="Kodira C."/>
            <person name="Winer R."/>
            <person name="Knight J.R."/>
            <person name="Mullikin J.C."/>
            <person name="Meader S.J."/>
            <person name="Ponting C.P."/>
            <person name="Lunter G."/>
            <person name="Higashino S."/>
            <person name="Hobolth A."/>
            <person name="Dutheil J."/>
            <person name="Karakoc E."/>
            <person name="Alkan C."/>
            <person name="Sajjadian S."/>
            <person name="Catacchio C.R."/>
            <person name="Ventura M."/>
            <person name="Marques-Bonet T."/>
            <person name="Eichler E.E."/>
            <person name="Andre C."/>
            <person name="Atencia R."/>
            <person name="Mugisha L."/>
            <person name="Junhold J."/>
            <person name="Patterson N."/>
            <person name="Siebauer M."/>
            <person name="Good J.M."/>
            <person name="Fischer A."/>
            <person name="Ptak S.E."/>
            <person name="Lachmann M."/>
            <person name="Symer D.E."/>
            <person name="Mailund T."/>
            <person name="Schierup M.H."/>
            <person name="Andres A.M."/>
            <person name="Kelso J."/>
            <person name="Paabo S."/>
        </authorList>
    </citation>
    <scope>NUCLEOTIDE SEQUENCE [LARGE SCALE GENOMIC DNA]</scope>
</reference>
<dbReference type="GO" id="GO:0045296">
    <property type="term" value="F:cadherin binding"/>
    <property type="evidence" value="ECO:0007669"/>
    <property type="project" value="Ensembl"/>
</dbReference>
<dbReference type="GeneTree" id="ENSGT00940000162227"/>
<sequence length="1096" mass="120419">MAGAGRGLGVWGNLVLLGLCSWTGARAPAPNPGRNLTVETQTTSSISLSWKAPDGTDSQNSNYSVQCTGDGGRSETRTTRYTVIVYGLGPGSLYTCSVSVEKDGVNSSVGTVTGATAPNPVRNLRVEAQTNSSITLTWEADGPDPQNSTYWVEYTGDGGIAGTRSTANTNITVDRLEPGCLYAFSVWVGKNGINSSRETRNATTAAYPVRNLTVEAQTTSSISLSWEVPDGTDSQNSTYCVQCTGDGGRTETRNTTDTRVTVDGLGPGSLYTCSVWVEKDGVNSSVEIVTSATGKRQPLFCFIFISFIRTVVGGDPQNSTYWVEYTGDGGIAGTRSTANTNITVDRLEPGCLYAFSVWVGKNGINSSRETRNATTAPNPVRNLHMETQTNSSIALSWEVPSGPDPQDYTYWVEYTGDGGGTETRNTTNISVTAEGLEPGTLYTFSVWAEKNGARGSRQNVSISTVPNAVTSLSKQDWTNSTIALRWTAPQGPGQSSYSYWVSWVREGMTDPRTQSTSGTDITLKELEAGSLYHLTVWAERNEVRGYNSTLTAATAPNEVTDLQNETQTKNSVMLWWKAPGDPHSQLYVYWVQWASKGHPQRGQDPQANWVNQTSRTNETWYKVEALEPGTLYNFTVWAERNDVASSTQSLCASTYPDAVTITSCVSTSAGYGVNLIWSCPQGGYEAFELEVGGQRGSQDKSSCGEAVSVLGLGPARSYPATITTIWDGMKVVSHSVVCHTESAGERSRAGQPGETLSRKRKRKKMKLQEWAKPCKNSPGDIPAEDFADHVRKNERDSNCGFADEYQQLSLVGHSQSQMVASASENNAKNRYRNVLPYDWSRVPLKPIHEEPGSDYINASFMPGLWSPQEFIATQGPLPQTVGDFWRLVWEQQSHTLVMLTNCMEAGRVKCEHYWPLDSQPCTHGHLRVTLVGEEVMENWTVRELQLLQVEEQKTLSVRQFHYQAWPDHGVPSSPDTLLAFWRMLRQWLDQTMEGGPPIVHCSAGVGRTGTLIALDVLLRQLQSEGLLGPFSFVRKMRESRPLMVQTEAQYVFLHQCILRFLQQSAQAPAKKEVPYEDVENLIYENVAAIQAHKLEV</sequence>
<keyword evidence="4" id="KW-1003">Cell membrane</keyword>
<dbReference type="GO" id="GO:0005829">
    <property type="term" value="C:cytosol"/>
    <property type="evidence" value="ECO:0007669"/>
    <property type="project" value="Ensembl"/>
</dbReference>
<keyword evidence="12" id="KW-0472">Membrane</keyword>
<dbReference type="PROSITE" id="PS50056">
    <property type="entry name" value="TYR_PHOSPHATASE_2"/>
    <property type="match status" value="1"/>
</dbReference>
<dbReference type="SMART" id="SM00194">
    <property type="entry name" value="PTPc"/>
    <property type="match status" value="1"/>
</dbReference>